<keyword evidence="1" id="KW-1133">Transmembrane helix</keyword>
<keyword evidence="1" id="KW-0472">Membrane</keyword>
<dbReference type="PANTHER" id="PTHR23028">
    <property type="entry name" value="ACETYLTRANSFERASE"/>
    <property type="match status" value="1"/>
</dbReference>
<evidence type="ECO:0000259" key="2">
    <source>
        <dbReference type="Pfam" id="PF01757"/>
    </source>
</evidence>
<feature type="transmembrane region" description="Helical" evidence="1">
    <location>
        <begin position="236"/>
        <end position="254"/>
    </location>
</feature>
<feature type="transmembrane region" description="Helical" evidence="1">
    <location>
        <begin position="331"/>
        <end position="353"/>
    </location>
</feature>
<dbReference type="STRING" id="121616.GA0070216_108184"/>
<feature type="domain" description="Acyltransferase 3" evidence="2">
    <location>
        <begin position="26"/>
        <end position="349"/>
    </location>
</feature>
<feature type="transmembrane region" description="Helical" evidence="1">
    <location>
        <begin position="211"/>
        <end position="229"/>
    </location>
</feature>
<dbReference type="Proteomes" id="UP000198797">
    <property type="component" value="Unassembled WGS sequence"/>
</dbReference>
<accession>A0A1C4Z641</accession>
<dbReference type="PANTHER" id="PTHR23028:SF53">
    <property type="entry name" value="ACYL_TRANSF_3 DOMAIN-CONTAINING PROTEIN"/>
    <property type="match status" value="1"/>
</dbReference>
<organism evidence="3 4">
    <name type="scientific">Micromonospora matsumotoense</name>
    <dbReference type="NCBI Taxonomy" id="121616"/>
    <lineage>
        <taxon>Bacteria</taxon>
        <taxon>Bacillati</taxon>
        <taxon>Actinomycetota</taxon>
        <taxon>Actinomycetes</taxon>
        <taxon>Micromonosporales</taxon>
        <taxon>Micromonosporaceae</taxon>
        <taxon>Micromonospora</taxon>
    </lineage>
</organism>
<dbReference type="EMBL" id="FMCU01000008">
    <property type="protein sequence ID" value="SCF28357.1"/>
    <property type="molecule type" value="Genomic_DNA"/>
</dbReference>
<evidence type="ECO:0000313" key="4">
    <source>
        <dbReference type="Proteomes" id="UP000198797"/>
    </source>
</evidence>
<dbReference type="GO" id="GO:0009103">
    <property type="term" value="P:lipopolysaccharide biosynthetic process"/>
    <property type="evidence" value="ECO:0007669"/>
    <property type="project" value="TreeGrafter"/>
</dbReference>
<dbReference type="GO" id="GO:0016787">
    <property type="term" value="F:hydrolase activity"/>
    <property type="evidence" value="ECO:0007669"/>
    <property type="project" value="UniProtKB-KW"/>
</dbReference>
<keyword evidence="3" id="KW-0012">Acyltransferase</keyword>
<feature type="transmembrane region" description="Helical" evidence="1">
    <location>
        <begin position="64"/>
        <end position="87"/>
    </location>
</feature>
<feature type="transmembrane region" description="Helical" evidence="1">
    <location>
        <begin position="108"/>
        <end position="129"/>
    </location>
</feature>
<keyword evidence="3" id="KW-0378">Hydrolase</keyword>
<feature type="transmembrane region" description="Helical" evidence="1">
    <location>
        <begin position="266"/>
        <end position="287"/>
    </location>
</feature>
<feature type="transmembrane region" description="Helical" evidence="1">
    <location>
        <begin position="188"/>
        <end position="205"/>
    </location>
</feature>
<name>A0A1C4Z641_9ACTN</name>
<sequence>MTTATLAQTALRGDAGPAPKRKPRLYALDGLRLVCALAVAGYHFGDSWRLDGVHPPAYFLPDAAPVLIYGFLGVEVFFLISGFVILMSSWGRTVREFAASRAARLYPAFWACVLITAVVSTVLPISGGVPFPPLPGGPDVLINLTMLAEPLNRPLVDTVYWTLWCEFRFYLIIICMLAAGLTDKRVRLLGAGWLAAAVLMPAFPGAPLHQVVMPTFAPYFIAGMTMFLLRRDRSDRWSWALLAACWLVSLHHVHGRASDLRPGFEVPVWPAPVLLTIAYGVLLAIALGVTDRITWGWLSTAGALTYPFYLLHQRAGYSLVRTLHTATGLPAPILIGGAILVLLTAAWLVHRFVERPLAPRVRSFVQGRSTTTDHRRSSDASVRES</sequence>
<gene>
    <name evidence="3" type="ORF">GA0070216_108184</name>
</gene>
<keyword evidence="1" id="KW-0812">Transmembrane</keyword>
<proteinExistence type="predicted"/>
<dbReference type="GO" id="GO:0016747">
    <property type="term" value="F:acyltransferase activity, transferring groups other than amino-acyl groups"/>
    <property type="evidence" value="ECO:0007669"/>
    <property type="project" value="InterPro"/>
</dbReference>
<keyword evidence="4" id="KW-1185">Reference proteome</keyword>
<dbReference type="Pfam" id="PF01757">
    <property type="entry name" value="Acyl_transf_3"/>
    <property type="match status" value="1"/>
</dbReference>
<protein>
    <submittedName>
        <fullName evidence="3">Peptidoglycan/LPS O-acetylase OafA/YrhL, contains acyltransferase and SGNH-hydrolase domains</fullName>
    </submittedName>
</protein>
<reference evidence="4" key="1">
    <citation type="submission" date="2016-06" db="EMBL/GenBank/DDBJ databases">
        <authorList>
            <person name="Varghese N."/>
            <person name="Submissions Spin"/>
        </authorList>
    </citation>
    <scope>NUCLEOTIDE SEQUENCE [LARGE SCALE GENOMIC DNA]</scope>
    <source>
        <strain evidence="4">DSM 44100</strain>
    </source>
</reference>
<evidence type="ECO:0000313" key="3">
    <source>
        <dbReference type="EMBL" id="SCF28357.1"/>
    </source>
</evidence>
<dbReference type="OrthoDB" id="9807745at2"/>
<dbReference type="InterPro" id="IPR002656">
    <property type="entry name" value="Acyl_transf_3_dom"/>
</dbReference>
<feature type="transmembrane region" description="Helical" evidence="1">
    <location>
        <begin position="294"/>
        <end position="311"/>
    </location>
</feature>
<dbReference type="RefSeq" id="WP_091247266.1">
    <property type="nucleotide sequence ID" value="NZ_FMCU01000008.1"/>
</dbReference>
<keyword evidence="3" id="KW-0808">Transferase</keyword>
<feature type="transmembrane region" description="Helical" evidence="1">
    <location>
        <begin position="159"/>
        <end position="181"/>
    </location>
</feature>
<dbReference type="AlphaFoldDB" id="A0A1C4Z641"/>
<dbReference type="InterPro" id="IPR050879">
    <property type="entry name" value="Acyltransferase_3"/>
</dbReference>
<dbReference type="GO" id="GO:0016020">
    <property type="term" value="C:membrane"/>
    <property type="evidence" value="ECO:0007669"/>
    <property type="project" value="TreeGrafter"/>
</dbReference>
<feature type="transmembrane region" description="Helical" evidence="1">
    <location>
        <begin position="25"/>
        <end position="44"/>
    </location>
</feature>
<evidence type="ECO:0000256" key="1">
    <source>
        <dbReference type="SAM" id="Phobius"/>
    </source>
</evidence>